<name>B8HYQ3_CYAP4</name>
<dbReference type="Gene3D" id="3.40.50.1820">
    <property type="entry name" value="alpha/beta hydrolase"/>
    <property type="match status" value="1"/>
</dbReference>
<proteinExistence type="predicted"/>
<gene>
    <name evidence="3" type="ordered locus">Cyan7425_4397</name>
</gene>
<accession>B8HYQ3</accession>
<dbReference type="SUPFAM" id="SSF53474">
    <property type="entry name" value="alpha/beta-Hydrolases"/>
    <property type="match status" value="1"/>
</dbReference>
<dbReference type="HOGENOM" id="CLU_076594_0_0_3"/>
<dbReference type="PIRSF" id="PIRSF017388">
    <property type="entry name" value="Esterase_lipase"/>
    <property type="match status" value="1"/>
</dbReference>
<protein>
    <submittedName>
        <fullName evidence="3">Carboxylesterase</fullName>
    </submittedName>
</protein>
<dbReference type="InterPro" id="IPR051044">
    <property type="entry name" value="MAG_DAG_Lipase"/>
</dbReference>
<sequence length="254" mass="29096">MLTNTPFLLTSSDRERACLLLHGLGGGVYEMQLLGQHLWESGFTVQGILYPGHDQPCERMPRSTWQEWYGHVQESYEKLQQTYAQVTVVGFSTGCLLALHLAAHYPVDRVVLLCPYLLIRRQWFYLLPLEAYLFSIGWLLEDVPRWRLPLTDPIMHELALKAAFFRSFNLSAVRSAIELIALVKTELSSITQPTLIIQSKKDTVVDPSGAAYLYHHLPTPQKQLIWLQNSDHIIPLDQERAQVFALVRQFLNPA</sequence>
<reference evidence="3" key="1">
    <citation type="submission" date="2009-01" db="EMBL/GenBank/DDBJ databases">
        <title>Complete sequence of chromosome Cyanothece sp. PCC 7425.</title>
        <authorList>
            <consortium name="US DOE Joint Genome Institute"/>
            <person name="Lucas S."/>
            <person name="Copeland A."/>
            <person name="Lapidus A."/>
            <person name="Glavina del Rio T."/>
            <person name="Dalin E."/>
            <person name="Tice H."/>
            <person name="Bruce D."/>
            <person name="Goodwin L."/>
            <person name="Pitluck S."/>
            <person name="Sims D."/>
            <person name="Meineke L."/>
            <person name="Brettin T."/>
            <person name="Detter J.C."/>
            <person name="Han C."/>
            <person name="Larimer F."/>
            <person name="Land M."/>
            <person name="Hauser L."/>
            <person name="Kyrpides N."/>
            <person name="Ovchinnikova G."/>
            <person name="Liberton M."/>
            <person name="Stoeckel J."/>
            <person name="Banerjee A."/>
            <person name="Singh A."/>
            <person name="Page L."/>
            <person name="Sato H."/>
            <person name="Zhao L."/>
            <person name="Sherman L."/>
            <person name="Pakrasi H."/>
            <person name="Richardson P."/>
        </authorList>
    </citation>
    <scope>NUCLEOTIDE SEQUENCE</scope>
    <source>
        <strain evidence="3">PCC 7425</strain>
    </source>
</reference>
<dbReference type="InterPro" id="IPR012354">
    <property type="entry name" value="Esterase_lipase"/>
</dbReference>
<dbReference type="InterPro" id="IPR029058">
    <property type="entry name" value="AB_hydrolase_fold"/>
</dbReference>
<dbReference type="PANTHER" id="PTHR11614">
    <property type="entry name" value="PHOSPHOLIPASE-RELATED"/>
    <property type="match status" value="1"/>
</dbReference>
<dbReference type="eggNOG" id="COG1647">
    <property type="taxonomic scope" value="Bacteria"/>
</dbReference>
<dbReference type="EMBL" id="CP001344">
    <property type="protein sequence ID" value="ACL46707.1"/>
    <property type="molecule type" value="Genomic_DNA"/>
</dbReference>
<dbReference type="InterPro" id="IPR022742">
    <property type="entry name" value="Hydrolase_4"/>
</dbReference>
<dbReference type="AlphaFoldDB" id="B8HYQ3"/>
<dbReference type="ESTHER" id="cyap4-b8hyq3">
    <property type="family name" value="CarbLipBact_2"/>
</dbReference>
<feature type="active site" description="Charge relay system" evidence="1">
    <location>
        <position position="232"/>
    </location>
</feature>
<evidence type="ECO:0000313" key="3">
    <source>
        <dbReference type="EMBL" id="ACL46707.1"/>
    </source>
</evidence>
<dbReference type="Pfam" id="PF12146">
    <property type="entry name" value="Hydrolase_4"/>
    <property type="match status" value="1"/>
</dbReference>
<feature type="active site" description="Charge relay system" evidence="1">
    <location>
        <position position="202"/>
    </location>
</feature>
<dbReference type="GO" id="GO:0052689">
    <property type="term" value="F:carboxylic ester hydrolase activity"/>
    <property type="evidence" value="ECO:0007669"/>
    <property type="project" value="InterPro"/>
</dbReference>
<evidence type="ECO:0000256" key="1">
    <source>
        <dbReference type="PIRSR" id="PIRSR017388-1"/>
    </source>
</evidence>
<feature type="domain" description="Serine aminopeptidase S33" evidence="2">
    <location>
        <begin position="15"/>
        <end position="238"/>
    </location>
</feature>
<dbReference type="KEGG" id="cyn:Cyan7425_4397"/>
<dbReference type="OrthoDB" id="9786110at2"/>
<feature type="active site" description="Nucleophile" evidence="1">
    <location>
        <position position="92"/>
    </location>
</feature>
<evidence type="ECO:0000259" key="2">
    <source>
        <dbReference type="Pfam" id="PF12146"/>
    </source>
</evidence>
<organism evidence="3">
    <name type="scientific">Cyanothece sp. (strain PCC 7425 / ATCC 29141)</name>
    <dbReference type="NCBI Taxonomy" id="395961"/>
    <lineage>
        <taxon>Bacteria</taxon>
        <taxon>Bacillati</taxon>
        <taxon>Cyanobacteriota</taxon>
        <taxon>Cyanophyceae</taxon>
        <taxon>Gomontiellales</taxon>
        <taxon>Cyanothecaceae</taxon>
        <taxon>Cyanothece</taxon>
    </lineage>
</organism>